<keyword evidence="1" id="KW-0472">Membrane</keyword>
<feature type="transmembrane region" description="Helical" evidence="1">
    <location>
        <begin position="140"/>
        <end position="164"/>
    </location>
</feature>
<organism evidence="2 3">
    <name type="scientific">Kribbella amoyensis</name>
    <dbReference type="NCBI Taxonomy" id="996641"/>
    <lineage>
        <taxon>Bacteria</taxon>
        <taxon>Bacillati</taxon>
        <taxon>Actinomycetota</taxon>
        <taxon>Actinomycetes</taxon>
        <taxon>Propionibacteriales</taxon>
        <taxon>Kribbellaceae</taxon>
        <taxon>Kribbella</taxon>
    </lineage>
</organism>
<proteinExistence type="predicted"/>
<comment type="caution">
    <text evidence="2">The sequence shown here is derived from an EMBL/GenBank/DDBJ whole genome shotgun (WGS) entry which is preliminary data.</text>
</comment>
<keyword evidence="3" id="KW-1185">Reference proteome</keyword>
<gene>
    <name evidence="2" type="ORF">FB561_3227</name>
</gene>
<sequence>MLPVTTPPVPPKPRRPLIGIAVACFLAGLVVSGFFIYLLVSNLPSVPTRLGDSPVRLERAGLTVFASQPALSVTCKATDESGADIPLRKPDRSEQYALETKTFYVVAHSVDKVPPQSVQVRCPDSDVAFYVGQRHTMGTFMIPALGAVGSFGLFLVIGVVLIVLDRRQTRR</sequence>
<evidence type="ECO:0000256" key="1">
    <source>
        <dbReference type="SAM" id="Phobius"/>
    </source>
</evidence>
<evidence type="ECO:0000313" key="3">
    <source>
        <dbReference type="Proteomes" id="UP000318380"/>
    </source>
</evidence>
<accession>A0A561BT75</accession>
<reference evidence="2 3" key="1">
    <citation type="submission" date="2019-06" db="EMBL/GenBank/DDBJ databases">
        <title>Sequencing the genomes of 1000 actinobacteria strains.</title>
        <authorList>
            <person name="Klenk H.-P."/>
        </authorList>
    </citation>
    <scope>NUCLEOTIDE SEQUENCE [LARGE SCALE GENOMIC DNA]</scope>
    <source>
        <strain evidence="2 3">DSM 24683</strain>
    </source>
</reference>
<dbReference type="AlphaFoldDB" id="A0A561BT75"/>
<protein>
    <submittedName>
        <fullName evidence="2">Uncharacterized protein</fullName>
    </submittedName>
</protein>
<dbReference type="EMBL" id="VIVK01000001">
    <property type="protein sequence ID" value="TWD82100.1"/>
    <property type="molecule type" value="Genomic_DNA"/>
</dbReference>
<name>A0A561BT75_9ACTN</name>
<keyword evidence="1" id="KW-1133">Transmembrane helix</keyword>
<keyword evidence="1" id="KW-0812">Transmembrane</keyword>
<evidence type="ECO:0000313" key="2">
    <source>
        <dbReference type="EMBL" id="TWD82100.1"/>
    </source>
</evidence>
<feature type="transmembrane region" description="Helical" evidence="1">
    <location>
        <begin position="17"/>
        <end position="40"/>
    </location>
</feature>
<dbReference type="Proteomes" id="UP000318380">
    <property type="component" value="Unassembled WGS sequence"/>
</dbReference>